<accession>A0A0K2VI78</accession>
<protein>
    <submittedName>
        <fullName evidence="2">Uncharacterized protein</fullName>
    </submittedName>
</protein>
<proteinExistence type="predicted"/>
<feature type="non-terminal residue" evidence="2">
    <location>
        <position position="39"/>
    </location>
</feature>
<reference evidence="2" key="1">
    <citation type="submission" date="2014-05" db="EMBL/GenBank/DDBJ databases">
        <authorList>
            <person name="Chronopoulou M."/>
        </authorList>
    </citation>
    <scope>NUCLEOTIDE SEQUENCE</scope>
    <source>
        <tissue evidence="2">Whole organism</tissue>
    </source>
</reference>
<sequence>MLNLLLFYKRDFAFFYLFTIYLYIVYRSALEELTVFFMS</sequence>
<dbReference type="EMBL" id="HACA01032689">
    <property type="protein sequence ID" value="CDW50050.1"/>
    <property type="molecule type" value="Transcribed_RNA"/>
</dbReference>
<dbReference type="AlphaFoldDB" id="A0A0K2VI78"/>
<evidence type="ECO:0000313" key="2">
    <source>
        <dbReference type="EMBL" id="CDW50050.1"/>
    </source>
</evidence>
<feature type="transmembrane region" description="Helical" evidence="1">
    <location>
        <begin position="12"/>
        <end position="29"/>
    </location>
</feature>
<organism evidence="2">
    <name type="scientific">Lepeophtheirus salmonis</name>
    <name type="common">Salmon louse</name>
    <name type="synonym">Caligus salmonis</name>
    <dbReference type="NCBI Taxonomy" id="72036"/>
    <lineage>
        <taxon>Eukaryota</taxon>
        <taxon>Metazoa</taxon>
        <taxon>Ecdysozoa</taxon>
        <taxon>Arthropoda</taxon>
        <taxon>Crustacea</taxon>
        <taxon>Multicrustacea</taxon>
        <taxon>Hexanauplia</taxon>
        <taxon>Copepoda</taxon>
        <taxon>Siphonostomatoida</taxon>
        <taxon>Caligidae</taxon>
        <taxon>Lepeophtheirus</taxon>
    </lineage>
</organism>
<keyword evidence="1" id="KW-1133">Transmembrane helix</keyword>
<evidence type="ECO:0000256" key="1">
    <source>
        <dbReference type="SAM" id="Phobius"/>
    </source>
</evidence>
<keyword evidence="1" id="KW-0472">Membrane</keyword>
<keyword evidence="1" id="KW-0812">Transmembrane</keyword>
<name>A0A0K2VI78_LEPSM</name>